<dbReference type="Gene3D" id="3.30.565.10">
    <property type="entry name" value="Histidine kinase-like ATPase, C-terminal domain"/>
    <property type="match status" value="1"/>
</dbReference>
<dbReference type="PANTHER" id="PTHR40448:SF1">
    <property type="entry name" value="TWO-COMPONENT SENSOR HISTIDINE KINASE"/>
    <property type="match status" value="1"/>
</dbReference>
<protein>
    <submittedName>
        <fullName evidence="2">Two-component sensor kinase</fullName>
    </submittedName>
</protein>
<feature type="domain" description="Sensor histidine kinase NatK-like C-terminal" evidence="1">
    <location>
        <begin position="331"/>
        <end position="412"/>
    </location>
</feature>
<keyword evidence="2" id="KW-0418">Kinase</keyword>
<keyword evidence="2" id="KW-0808">Transferase</keyword>
<evidence type="ECO:0000313" key="3">
    <source>
        <dbReference type="Proteomes" id="UP000002067"/>
    </source>
</evidence>
<dbReference type="InterPro" id="IPR032834">
    <property type="entry name" value="NatK-like_C"/>
</dbReference>
<dbReference type="KEGG" id="lrh:LGG_02387"/>
<sequence>MIISTDLYYFLFHLPIFLIDLTFLSYIYFNDFKLRHIFLWSLAAGTLSTFLSSVGEITFGILYATNISKKYQRFDIFWVFLFLELNLIVINLQLLVTKIVFLFLSVQSSTISNSIKLIIDVIFAVVMSQVLMKKKLFINSIREQIQKKIAIWRPAVIYLIVTCVSLYCLEFAFSFLEITNILTLLILLTLILFMVINVFSLFFIVKSYQYSLELLVIKHAEASKRAYYSALEQQRINTSRILHDYKNLLATLQLSLQKSSPHHSSDVRTIVTQAQDALQKAEIGKDALALIESDPLRSLLYLKWSESANRGITMYMHTKDTVRSLESDVGFAIIRILGILIDNAIDETATLKLKSFRVLLLPARDHLEIVVANPIPDGFDLTRLNQKGFTTKGSGHGQGMSIINDLIQQNPNISMRKAIINNDQLKITLFIGGKAHA</sequence>
<dbReference type="Pfam" id="PF14501">
    <property type="entry name" value="HATPase_c_5"/>
    <property type="match status" value="1"/>
</dbReference>
<name>A0A809NBW8_LACRG</name>
<organism evidence="2 3">
    <name type="scientific">Lacticaseibacillus rhamnosus (strain ATCC 53103 / LMG 18243 / GG)</name>
    <name type="common">Lactobacillus rhamnosus</name>
    <dbReference type="NCBI Taxonomy" id="568703"/>
    <lineage>
        <taxon>Bacteria</taxon>
        <taxon>Bacillati</taxon>
        <taxon>Bacillota</taxon>
        <taxon>Bacilli</taxon>
        <taxon>Lactobacillales</taxon>
        <taxon>Lactobacillaceae</taxon>
        <taxon>Lacticaseibacillus</taxon>
    </lineage>
</organism>
<evidence type="ECO:0000313" key="2">
    <source>
        <dbReference type="EMBL" id="BAI42824.1"/>
    </source>
</evidence>
<dbReference type="PANTHER" id="PTHR40448">
    <property type="entry name" value="TWO-COMPONENT SENSOR HISTIDINE KINASE"/>
    <property type="match status" value="1"/>
</dbReference>
<dbReference type="AlphaFoldDB" id="A0A809NBW8"/>
<reference evidence="2 3" key="1">
    <citation type="journal article" date="2009" name="J. Bacteriol.">
        <title>Complete genome sequence of the probiotic Lactobacillus rhamnosus ATCC 53103.</title>
        <authorList>
            <person name="Morita H."/>
            <person name="Toh H."/>
            <person name="Oshima K."/>
            <person name="Murakami M."/>
            <person name="Taylor T.D."/>
            <person name="Igimi S."/>
            <person name="Hattori M."/>
        </authorList>
    </citation>
    <scope>NUCLEOTIDE SEQUENCE [LARGE SCALE GENOMIC DNA]</scope>
    <source>
        <strain evidence="3">ATCC 53103 / LMG 18243 / GG [Tokyo]</strain>
    </source>
</reference>
<accession>A0A809NBW8</accession>
<dbReference type="KEGG" id="lrg:LRHM_2297"/>
<dbReference type="EMBL" id="AP011548">
    <property type="protein sequence ID" value="BAI42824.1"/>
    <property type="molecule type" value="Genomic_DNA"/>
</dbReference>
<dbReference type="GO" id="GO:0042802">
    <property type="term" value="F:identical protein binding"/>
    <property type="evidence" value="ECO:0007669"/>
    <property type="project" value="TreeGrafter"/>
</dbReference>
<dbReference type="Proteomes" id="UP000002067">
    <property type="component" value="Chromosome"/>
</dbReference>
<evidence type="ECO:0000259" key="1">
    <source>
        <dbReference type="Pfam" id="PF14501"/>
    </source>
</evidence>
<dbReference type="RefSeq" id="WP_014570078.1">
    <property type="nucleotide sequence ID" value="NC_013198.1"/>
</dbReference>
<dbReference type="SUPFAM" id="SSF55874">
    <property type="entry name" value="ATPase domain of HSP90 chaperone/DNA topoisomerase II/histidine kinase"/>
    <property type="match status" value="1"/>
</dbReference>
<gene>
    <name evidence="2" type="ordered locus">LRHM_2297</name>
</gene>
<proteinExistence type="predicted"/>
<dbReference type="GO" id="GO:0016301">
    <property type="term" value="F:kinase activity"/>
    <property type="evidence" value="ECO:0007669"/>
    <property type="project" value="UniProtKB-KW"/>
</dbReference>
<dbReference type="InterPro" id="IPR036890">
    <property type="entry name" value="HATPase_C_sf"/>
</dbReference>